<dbReference type="GO" id="GO:0032259">
    <property type="term" value="P:methylation"/>
    <property type="evidence" value="ECO:0007669"/>
    <property type="project" value="UniProtKB-KW"/>
</dbReference>
<dbReference type="AlphaFoldDB" id="A0A1G2G425"/>
<evidence type="ECO:0000259" key="7">
    <source>
        <dbReference type="PROSITE" id="PS50868"/>
    </source>
</evidence>
<reference evidence="8 9" key="1">
    <citation type="journal article" date="2016" name="Nat. Commun.">
        <title>Thousands of microbial genomes shed light on interconnected biogeochemical processes in an aquifer system.</title>
        <authorList>
            <person name="Anantharaman K."/>
            <person name="Brown C.T."/>
            <person name="Hug L.A."/>
            <person name="Sharon I."/>
            <person name="Castelle C.J."/>
            <person name="Probst A.J."/>
            <person name="Thomas B.C."/>
            <person name="Singh A."/>
            <person name="Wilkins M.J."/>
            <person name="Karaoz U."/>
            <person name="Brodie E.L."/>
            <person name="Williams K.H."/>
            <person name="Hubbard S.S."/>
            <person name="Banfield J.F."/>
        </authorList>
    </citation>
    <scope>NUCLEOTIDE SEQUENCE [LARGE SCALE GENOMIC DNA]</scope>
</reference>
<evidence type="ECO:0000256" key="4">
    <source>
        <dbReference type="ARBA" id="ARBA00022679"/>
    </source>
</evidence>
<evidence type="ECO:0008006" key="10">
    <source>
        <dbReference type="Google" id="ProtNLM"/>
    </source>
</evidence>
<organism evidence="8 9">
    <name type="scientific">Candidatus Ryanbacteria bacterium RIFCSPHIGHO2_01_FULL_48_27</name>
    <dbReference type="NCBI Taxonomy" id="1802115"/>
    <lineage>
        <taxon>Bacteria</taxon>
        <taxon>Candidatus Ryaniibacteriota</taxon>
    </lineage>
</organism>
<dbReference type="GO" id="GO:0008168">
    <property type="term" value="F:methyltransferase activity"/>
    <property type="evidence" value="ECO:0007669"/>
    <property type="project" value="UniProtKB-KW"/>
</dbReference>
<evidence type="ECO:0000256" key="1">
    <source>
        <dbReference type="ARBA" id="ARBA00004286"/>
    </source>
</evidence>
<keyword evidence="2" id="KW-0158">Chromosome</keyword>
<dbReference type="PANTHER" id="PTHR22884">
    <property type="entry name" value="SET DOMAIN PROTEINS"/>
    <property type="match status" value="1"/>
</dbReference>
<dbReference type="GO" id="GO:0005694">
    <property type="term" value="C:chromosome"/>
    <property type="evidence" value="ECO:0007669"/>
    <property type="project" value="UniProtKB-SubCell"/>
</dbReference>
<name>A0A1G2G425_9BACT</name>
<dbReference type="InterPro" id="IPR046341">
    <property type="entry name" value="SET_dom_sf"/>
</dbReference>
<evidence type="ECO:0000256" key="5">
    <source>
        <dbReference type="ARBA" id="ARBA00022691"/>
    </source>
</evidence>
<keyword evidence="5" id="KW-0949">S-adenosyl-L-methionine</keyword>
<dbReference type="PROSITE" id="PS50280">
    <property type="entry name" value="SET"/>
    <property type="match status" value="1"/>
</dbReference>
<comment type="subcellular location">
    <subcellularLocation>
        <location evidence="1">Chromosome</location>
    </subcellularLocation>
</comment>
<dbReference type="InterPro" id="IPR050777">
    <property type="entry name" value="SET2_Histone-Lys_MeTrsfase"/>
</dbReference>
<dbReference type="SMART" id="SM00317">
    <property type="entry name" value="SET"/>
    <property type="match status" value="1"/>
</dbReference>
<protein>
    <recommendedName>
        <fullName evidence="10">SET domain-containing protein</fullName>
    </recommendedName>
</protein>
<evidence type="ECO:0000313" key="9">
    <source>
        <dbReference type="Proteomes" id="UP000177785"/>
    </source>
</evidence>
<dbReference type="EMBL" id="MHNL01000015">
    <property type="protein sequence ID" value="OGZ44691.1"/>
    <property type="molecule type" value="Genomic_DNA"/>
</dbReference>
<evidence type="ECO:0000313" key="8">
    <source>
        <dbReference type="EMBL" id="OGZ44691.1"/>
    </source>
</evidence>
<feature type="domain" description="Post-SET" evidence="7">
    <location>
        <begin position="110"/>
        <end position="126"/>
    </location>
</feature>
<evidence type="ECO:0000256" key="2">
    <source>
        <dbReference type="ARBA" id="ARBA00022454"/>
    </source>
</evidence>
<comment type="caution">
    <text evidence="8">The sequence shown here is derived from an EMBL/GenBank/DDBJ whole genome shotgun (WGS) entry which is preliminary data.</text>
</comment>
<dbReference type="Pfam" id="PF00856">
    <property type="entry name" value="SET"/>
    <property type="match status" value="1"/>
</dbReference>
<keyword evidence="3" id="KW-0489">Methyltransferase</keyword>
<proteinExistence type="predicted"/>
<dbReference type="InterPro" id="IPR003616">
    <property type="entry name" value="Post-SET_dom"/>
</dbReference>
<dbReference type="PROSITE" id="PS50868">
    <property type="entry name" value="POST_SET"/>
    <property type="match status" value="1"/>
</dbReference>
<sequence length="156" mass="18033">MDSKKAQVRDTKKYGAGVFAGMPIKKGEVIAEIDGRIYTLEEDFDDYAYNHAIQFAPEKWRASDGIADQLNHSCEPNCGIKARFKIVAMRDVAVGEELTWDYGMTEDFQWRMRCRCGTPSCRRIIGDFKTIPKDTRIRYKGYISAWLVNKYKLNRT</sequence>
<dbReference type="InterPro" id="IPR001214">
    <property type="entry name" value="SET_dom"/>
</dbReference>
<dbReference type="Proteomes" id="UP000177785">
    <property type="component" value="Unassembled WGS sequence"/>
</dbReference>
<evidence type="ECO:0000256" key="3">
    <source>
        <dbReference type="ARBA" id="ARBA00022603"/>
    </source>
</evidence>
<dbReference type="Gene3D" id="2.170.270.10">
    <property type="entry name" value="SET domain"/>
    <property type="match status" value="1"/>
</dbReference>
<feature type="domain" description="SET" evidence="6">
    <location>
        <begin position="4"/>
        <end position="103"/>
    </location>
</feature>
<gene>
    <name evidence="8" type="ORF">A2756_04520</name>
</gene>
<accession>A0A1G2G425</accession>
<keyword evidence="4" id="KW-0808">Transferase</keyword>
<evidence type="ECO:0000259" key="6">
    <source>
        <dbReference type="PROSITE" id="PS50280"/>
    </source>
</evidence>
<dbReference type="STRING" id="1802115.A2756_04520"/>
<dbReference type="SUPFAM" id="SSF82199">
    <property type="entry name" value="SET domain"/>
    <property type="match status" value="1"/>
</dbReference>